<keyword evidence="1 3" id="KW-0489">Methyltransferase</keyword>
<protein>
    <submittedName>
        <fullName evidence="3">16S rRNA (Guanine(966)-N(2))-methyltransferase RsmD</fullName>
        <ecNumber evidence="3">2.1.1.171</ecNumber>
    </submittedName>
</protein>
<proteinExistence type="predicted"/>
<dbReference type="GO" id="GO:0052913">
    <property type="term" value="F:16S rRNA (guanine(966)-N(2))-methyltransferase activity"/>
    <property type="evidence" value="ECO:0007669"/>
    <property type="project" value="UniProtKB-EC"/>
</dbReference>
<dbReference type="Pfam" id="PF03602">
    <property type="entry name" value="Cons_hypoth95"/>
    <property type="match status" value="1"/>
</dbReference>
<dbReference type="PROSITE" id="PS00092">
    <property type="entry name" value="N6_MTASE"/>
    <property type="match status" value="1"/>
</dbReference>
<keyword evidence="4" id="KW-1185">Reference proteome</keyword>
<evidence type="ECO:0000256" key="1">
    <source>
        <dbReference type="ARBA" id="ARBA00022603"/>
    </source>
</evidence>
<dbReference type="InterPro" id="IPR004398">
    <property type="entry name" value="RNA_MeTrfase_RsmD"/>
</dbReference>
<dbReference type="InterPro" id="IPR029063">
    <property type="entry name" value="SAM-dependent_MTases_sf"/>
</dbReference>
<dbReference type="PANTHER" id="PTHR43542">
    <property type="entry name" value="METHYLTRANSFERASE"/>
    <property type="match status" value="1"/>
</dbReference>
<dbReference type="Gene3D" id="3.40.50.150">
    <property type="entry name" value="Vaccinia Virus protein VP39"/>
    <property type="match status" value="1"/>
</dbReference>
<dbReference type="NCBIfam" id="TIGR00095">
    <property type="entry name" value="16S rRNA (guanine(966)-N(2))-methyltransferase RsmD"/>
    <property type="match status" value="1"/>
</dbReference>
<dbReference type="RefSeq" id="WP_263125455.1">
    <property type="nucleotide sequence ID" value="NZ_CP106753.1"/>
</dbReference>
<sequence length="182" mass="20315">MNRAPRNQLRIVGGEYRRRVLRFPDAQDLRPTPDRVRETLFNWLGQDLTGRHCLDLFAGSGALGFEAASRNAARVVMVEQARPVHAALAANRHLLGAERIELVQAEALGWLARCADRFDVVFLDPPFGSDLLARVLPLLPARLRDGGQVYAECARWPDLTGWQTLRQGQAGTVHYALLRPVS</sequence>
<evidence type="ECO:0000313" key="3">
    <source>
        <dbReference type="EMBL" id="UXY16018.1"/>
    </source>
</evidence>
<evidence type="ECO:0000313" key="4">
    <source>
        <dbReference type="Proteomes" id="UP001061302"/>
    </source>
</evidence>
<evidence type="ECO:0000256" key="2">
    <source>
        <dbReference type="ARBA" id="ARBA00022679"/>
    </source>
</evidence>
<name>A0ABY6DVZ3_9NEIS</name>
<dbReference type="InterPro" id="IPR002052">
    <property type="entry name" value="DNA_methylase_N6_adenine_CS"/>
</dbReference>
<dbReference type="EC" id="2.1.1.171" evidence="3"/>
<dbReference type="SUPFAM" id="SSF53335">
    <property type="entry name" value="S-adenosyl-L-methionine-dependent methyltransferases"/>
    <property type="match status" value="1"/>
</dbReference>
<accession>A0ABY6DVZ3</accession>
<organism evidence="3 4">
    <name type="scientific">Chitiniphilus purpureus</name>
    <dbReference type="NCBI Taxonomy" id="2981137"/>
    <lineage>
        <taxon>Bacteria</taxon>
        <taxon>Pseudomonadati</taxon>
        <taxon>Pseudomonadota</taxon>
        <taxon>Betaproteobacteria</taxon>
        <taxon>Neisseriales</taxon>
        <taxon>Chitinibacteraceae</taxon>
        <taxon>Chitiniphilus</taxon>
    </lineage>
</organism>
<dbReference type="PANTHER" id="PTHR43542:SF1">
    <property type="entry name" value="METHYLTRANSFERASE"/>
    <property type="match status" value="1"/>
</dbReference>
<gene>
    <name evidence="3" type="primary">rsmD</name>
    <name evidence="3" type="ORF">N8I74_03075</name>
</gene>
<dbReference type="EMBL" id="CP106753">
    <property type="protein sequence ID" value="UXY16018.1"/>
    <property type="molecule type" value="Genomic_DNA"/>
</dbReference>
<keyword evidence="2 3" id="KW-0808">Transferase</keyword>
<reference evidence="3" key="1">
    <citation type="submission" date="2022-10" db="EMBL/GenBank/DDBJ databases">
        <title>Chitiniphilus purpureus sp. nov., a novel chitin-degrading bacterium isolated from crawfish pond sediment.</title>
        <authorList>
            <person name="Li K."/>
        </authorList>
    </citation>
    <scope>NUCLEOTIDE SEQUENCE</scope>
    <source>
        <strain evidence="3">CD1</strain>
    </source>
</reference>
<dbReference type="PIRSF" id="PIRSF004553">
    <property type="entry name" value="CHP00095"/>
    <property type="match status" value="1"/>
</dbReference>
<dbReference type="CDD" id="cd02440">
    <property type="entry name" value="AdoMet_MTases"/>
    <property type="match status" value="1"/>
</dbReference>
<dbReference type="Proteomes" id="UP001061302">
    <property type="component" value="Chromosome"/>
</dbReference>